<comment type="caution">
    <text evidence="2">The sequence shown here is derived from an EMBL/GenBank/DDBJ whole genome shotgun (WGS) entry which is preliminary data.</text>
</comment>
<evidence type="ECO:0000313" key="2">
    <source>
        <dbReference type="EMBL" id="MEJ8823144.1"/>
    </source>
</evidence>
<feature type="signal peptide" evidence="1">
    <location>
        <begin position="1"/>
        <end position="25"/>
    </location>
</feature>
<reference evidence="2 3" key="1">
    <citation type="submission" date="2024-03" db="EMBL/GenBank/DDBJ databases">
        <title>Novel species of the genus Variovorax.</title>
        <authorList>
            <person name="Liu Q."/>
            <person name="Xin Y.-H."/>
        </authorList>
    </citation>
    <scope>NUCLEOTIDE SEQUENCE [LARGE SCALE GENOMIC DNA]</scope>
    <source>
        <strain evidence="2 3">KACC 18501</strain>
    </source>
</reference>
<keyword evidence="1" id="KW-0732">Signal</keyword>
<protein>
    <submittedName>
        <fullName evidence="2">Uncharacterized protein</fullName>
    </submittedName>
</protein>
<keyword evidence="3" id="KW-1185">Reference proteome</keyword>
<accession>A0ABU8W0X4</accession>
<evidence type="ECO:0000313" key="3">
    <source>
        <dbReference type="Proteomes" id="UP001363010"/>
    </source>
</evidence>
<dbReference type="RefSeq" id="WP_340364187.1">
    <property type="nucleotide sequence ID" value="NZ_JBBKZV010000007.1"/>
</dbReference>
<gene>
    <name evidence="2" type="ORF">WKW80_14045</name>
</gene>
<name>A0ABU8W0X4_9BURK</name>
<evidence type="ECO:0000256" key="1">
    <source>
        <dbReference type="SAM" id="SignalP"/>
    </source>
</evidence>
<dbReference type="EMBL" id="JBBKZV010000007">
    <property type="protein sequence ID" value="MEJ8823144.1"/>
    <property type="molecule type" value="Genomic_DNA"/>
</dbReference>
<feature type="chain" id="PRO_5045176995" evidence="1">
    <location>
        <begin position="26"/>
        <end position="102"/>
    </location>
</feature>
<organism evidence="2 3">
    <name type="scientific">Variovorax humicola</name>
    <dbReference type="NCBI Taxonomy" id="1769758"/>
    <lineage>
        <taxon>Bacteria</taxon>
        <taxon>Pseudomonadati</taxon>
        <taxon>Pseudomonadota</taxon>
        <taxon>Betaproteobacteria</taxon>
        <taxon>Burkholderiales</taxon>
        <taxon>Comamonadaceae</taxon>
        <taxon>Variovorax</taxon>
    </lineage>
</organism>
<sequence length="102" mass="11445">MSRVKDFSKLWIALSLSAVAISARAAKFLCFKTYHRMKEIQVEMAINDGFEEGTVLYRGEKASIPIKLVKSTMILHGGTRIPAVIRSQWIELIGGKKMGDIF</sequence>
<dbReference type="Proteomes" id="UP001363010">
    <property type="component" value="Unassembled WGS sequence"/>
</dbReference>
<proteinExistence type="predicted"/>